<accession>A0A0F9NPD6</accession>
<dbReference type="AlphaFoldDB" id="A0A0F9NPD6"/>
<organism evidence="1">
    <name type="scientific">marine sediment metagenome</name>
    <dbReference type="NCBI Taxonomy" id="412755"/>
    <lineage>
        <taxon>unclassified sequences</taxon>
        <taxon>metagenomes</taxon>
        <taxon>ecological metagenomes</taxon>
    </lineage>
</organism>
<name>A0A0F9NPD6_9ZZZZ</name>
<comment type="caution">
    <text evidence="1">The sequence shown here is derived from an EMBL/GenBank/DDBJ whole genome shotgun (WGS) entry which is preliminary data.</text>
</comment>
<sequence>MKTNTSPILYRCKKCRKDYAGPENMECPYCANERRIQAYRIDLDARMIEEVRIRDEWRRTGGNPDSYNAMMKKKLEAEV</sequence>
<evidence type="ECO:0000313" key="1">
    <source>
        <dbReference type="EMBL" id="KKN21325.1"/>
    </source>
</evidence>
<gene>
    <name evidence="1" type="ORF">LCGC14_0926670</name>
</gene>
<reference evidence="1" key="1">
    <citation type="journal article" date="2015" name="Nature">
        <title>Complex archaea that bridge the gap between prokaryotes and eukaryotes.</title>
        <authorList>
            <person name="Spang A."/>
            <person name="Saw J.H."/>
            <person name="Jorgensen S.L."/>
            <person name="Zaremba-Niedzwiedzka K."/>
            <person name="Martijn J."/>
            <person name="Lind A.E."/>
            <person name="van Eijk R."/>
            <person name="Schleper C."/>
            <person name="Guy L."/>
            <person name="Ettema T.J."/>
        </authorList>
    </citation>
    <scope>NUCLEOTIDE SEQUENCE</scope>
</reference>
<protein>
    <submittedName>
        <fullName evidence="1">Uncharacterized protein</fullName>
    </submittedName>
</protein>
<proteinExistence type="predicted"/>
<dbReference type="EMBL" id="LAZR01003158">
    <property type="protein sequence ID" value="KKN21325.1"/>
    <property type="molecule type" value="Genomic_DNA"/>
</dbReference>